<dbReference type="EMBL" id="CAXKWB010001874">
    <property type="protein sequence ID" value="CAL4065703.1"/>
    <property type="molecule type" value="Genomic_DNA"/>
</dbReference>
<dbReference type="PANTHER" id="PTHR10612">
    <property type="entry name" value="APOLIPOPROTEIN D"/>
    <property type="match status" value="1"/>
</dbReference>
<dbReference type="GO" id="GO:0031409">
    <property type="term" value="F:pigment binding"/>
    <property type="evidence" value="ECO:0007669"/>
    <property type="project" value="InterPro"/>
</dbReference>
<feature type="chain" id="PRO_5043405048" description="Lipocalin/cytosolic fatty-acid binding domain-containing protein" evidence="3">
    <location>
        <begin position="20"/>
        <end position="280"/>
    </location>
</feature>
<dbReference type="GO" id="GO:0005737">
    <property type="term" value="C:cytoplasm"/>
    <property type="evidence" value="ECO:0007669"/>
    <property type="project" value="TreeGrafter"/>
</dbReference>
<evidence type="ECO:0000256" key="1">
    <source>
        <dbReference type="ARBA" id="ARBA00023157"/>
    </source>
</evidence>
<dbReference type="Pfam" id="PF00061">
    <property type="entry name" value="Lipocalin"/>
    <property type="match status" value="1"/>
</dbReference>
<keyword evidence="3" id="KW-0732">Signal</keyword>
<dbReference type="AlphaFoldDB" id="A0AAV2PV25"/>
<dbReference type="InterPro" id="IPR003057">
    <property type="entry name" value="Invtbrt_color"/>
</dbReference>
<dbReference type="GO" id="GO:0000302">
    <property type="term" value="P:response to reactive oxygen species"/>
    <property type="evidence" value="ECO:0007669"/>
    <property type="project" value="TreeGrafter"/>
</dbReference>
<dbReference type="InterPro" id="IPR012674">
    <property type="entry name" value="Calycin"/>
</dbReference>
<evidence type="ECO:0000256" key="2">
    <source>
        <dbReference type="RuleBase" id="RU003695"/>
    </source>
</evidence>
<reference evidence="5 6" key="1">
    <citation type="submission" date="2024-05" db="EMBL/GenBank/DDBJ databases">
        <authorList>
            <person name="Wallberg A."/>
        </authorList>
    </citation>
    <scope>NUCLEOTIDE SEQUENCE [LARGE SCALE GENOMIC DNA]</scope>
</reference>
<evidence type="ECO:0000256" key="3">
    <source>
        <dbReference type="SAM" id="SignalP"/>
    </source>
</evidence>
<dbReference type="Gene3D" id="2.40.128.20">
    <property type="match status" value="1"/>
</dbReference>
<name>A0AAV2PV25_MEGNR</name>
<keyword evidence="6" id="KW-1185">Reference proteome</keyword>
<gene>
    <name evidence="5" type="ORF">MNOR_LOCUS4992</name>
</gene>
<proteinExistence type="inferred from homology"/>
<sequence length="280" mass="30735">RMSVLQALSVVLLVGVAQAHDWGWGICPRADPVQNLSVDKFMGLWYVIEQFDTSSSCLTLNYSKVSDTQLKVTKARQFYLLDAAGLDHTNSYTGSLDIPDGDNQGKMRVKWPLNFAGKGDYIVIDTDYTGYAGIYECQRITSLAHRQSATILSRTPTLNQTFVDRIKRRLRSFDIDDDDFDKITHESCISKSDSDLNINVDENTFKKVISGTVEGVKDVANTVITLFQVADGVRDVADAVGNGATSILAGQRAGDDFKEVVVVNVGNNDLIAADPDAELI</sequence>
<comment type="caution">
    <text evidence="5">The sequence shown here is derived from an EMBL/GenBank/DDBJ whole genome shotgun (WGS) entry which is preliminary data.</text>
</comment>
<dbReference type="InterPro" id="IPR022272">
    <property type="entry name" value="Lipocalin_CS"/>
</dbReference>
<keyword evidence="1" id="KW-1015">Disulfide bond</keyword>
<dbReference type="GO" id="GO:0006629">
    <property type="term" value="P:lipid metabolic process"/>
    <property type="evidence" value="ECO:0007669"/>
    <property type="project" value="TreeGrafter"/>
</dbReference>
<dbReference type="Proteomes" id="UP001497623">
    <property type="component" value="Unassembled WGS sequence"/>
</dbReference>
<feature type="domain" description="Lipocalin/cytosolic fatty-acid binding" evidence="4">
    <location>
        <begin position="101"/>
        <end position="180"/>
    </location>
</feature>
<comment type="similarity">
    <text evidence="2">Belongs to the calycin superfamily. Lipocalin family.</text>
</comment>
<feature type="signal peptide" evidence="3">
    <location>
        <begin position="1"/>
        <end position="19"/>
    </location>
</feature>
<protein>
    <recommendedName>
        <fullName evidence="4">Lipocalin/cytosolic fatty-acid binding domain-containing protein</fullName>
    </recommendedName>
</protein>
<dbReference type="PRINTS" id="PR01273">
    <property type="entry name" value="INVTBRTCOLOR"/>
</dbReference>
<organism evidence="5 6">
    <name type="scientific">Meganyctiphanes norvegica</name>
    <name type="common">Northern krill</name>
    <name type="synonym">Thysanopoda norvegica</name>
    <dbReference type="NCBI Taxonomy" id="48144"/>
    <lineage>
        <taxon>Eukaryota</taxon>
        <taxon>Metazoa</taxon>
        <taxon>Ecdysozoa</taxon>
        <taxon>Arthropoda</taxon>
        <taxon>Crustacea</taxon>
        <taxon>Multicrustacea</taxon>
        <taxon>Malacostraca</taxon>
        <taxon>Eumalacostraca</taxon>
        <taxon>Eucarida</taxon>
        <taxon>Euphausiacea</taxon>
        <taxon>Euphausiidae</taxon>
        <taxon>Meganyctiphanes</taxon>
    </lineage>
</organism>
<dbReference type="InterPro" id="IPR000566">
    <property type="entry name" value="Lipocln_cytosolic_FA-bd_dom"/>
</dbReference>
<dbReference type="PANTHER" id="PTHR10612:SF49">
    <property type="entry name" value="APOLIPOPROTEIN D-LIKE PROTEIN"/>
    <property type="match status" value="1"/>
</dbReference>
<dbReference type="PROSITE" id="PS00213">
    <property type="entry name" value="LIPOCALIN"/>
    <property type="match status" value="1"/>
</dbReference>
<evidence type="ECO:0000313" key="6">
    <source>
        <dbReference type="Proteomes" id="UP001497623"/>
    </source>
</evidence>
<accession>A0AAV2PV25</accession>
<dbReference type="SUPFAM" id="SSF50814">
    <property type="entry name" value="Lipocalins"/>
    <property type="match status" value="1"/>
</dbReference>
<evidence type="ECO:0000259" key="4">
    <source>
        <dbReference type="Pfam" id="PF00061"/>
    </source>
</evidence>
<feature type="non-terminal residue" evidence="5">
    <location>
        <position position="1"/>
    </location>
</feature>
<evidence type="ECO:0000313" key="5">
    <source>
        <dbReference type="EMBL" id="CAL4065703.1"/>
    </source>
</evidence>